<dbReference type="Pfam" id="PF01989">
    <property type="entry name" value="AcnX_swivel_put"/>
    <property type="match status" value="1"/>
</dbReference>
<dbReference type="KEGG" id="ncv:NCAV_0093"/>
<dbReference type="AlphaFoldDB" id="A0A2K5ANT3"/>
<feature type="domain" description="Phosphomevalonate dehydratase small subunit-like" evidence="2">
    <location>
        <begin position="36"/>
        <end position="106"/>
    </location>
</feature>
<gene>
    <name evidence="3" type="ORF">NCAV_0093</name>
</gene>
<dbReference type="Gene3D" id="3.50.30.10">
    <property type="entry name" value="Phosphohistidine domain"/>
    <property type="match status" value="1"/>
</dbReference>
<dbReference type="GO" id="GO:0016829">
    <property type="term" value="F:lyase activity"/>
    <property type="evidence" value="ECO:0007669"/>
    <property type="project" value="UniProtKB-KW"/>
</dbReference>
<keyword evidence="4" id="KW-1185">Reference proteome</keyword>
<sequence>MSVMMYSMRCKSIVKGYGEGYAIASAQPINLLSIDANGKVNDSAHMLNGKSIANRVLVFPNAIGSSVGAYRLYAAKVNGKAPNAVVCSKADIITASACAISNIPLVECYEFDMLMKLCSNRDVVATVDATNALITLSVKDGVRDR</sequence>
<evidence type="ECO:0000313" key="4">
    <source>
        <dbReference type="Proteomes" id="UP000236248"/>
    </source>
</evidence>
<dbReference type="InterPro" id="IPR002840">
    <property type="entry name" value="PMDh-S-like_dom"/>
</dbReference>
<evidence type="ECO:0000259" key="2">
    <source>
        <dbReference type="Pfam" id="PF01989"/>
    </source>
</evidence>
<evidence type="ECO:0000256" key="1">
    <source>
        <dbReference type="ARBA" id="ARBA00023239"/>
    </source>
</evidence>
<dbReference type="EMBL" id="LT981265">
    <property type="protein sequence ID" value="SPC33293.1"/>
    <property type="molecule type" value="Genomic_DNA"/>
</dbReference>
<dbReference type="Proteomes" id="UP000236248">
    <property type="component" value="Chromosome NCAV"/>
</dbReference>
<organism evidence="3 4">
    <name type="scientific">Candidatus Nitrosocaldus cavascurensis</name>
    <dbReference type="NCBI Taxonomy" id="2058097"/>
    <lineage>
        <taxon>Archaea</taxon>
        <taxon>Nitrososphaerota</taxon>
        <taxon>Nitrososphaeria</taxon>
        <taxon>Candidatus Nitrosocaldales</taxon>
        <taxon>Candidatus Nitrosocaldaceae</taxon>
        <taxon>Candidatus Nitrosocaldus</taxon>
    </lineage>
</organism>
<evidence type="ECO:0000313" key="3">
    <source>
        <dbReference type="EMBL" id="SPC33293.1"/>
    </source>
</evidence>
<accession>A0A2K5ANT3</accession>
<name>A0A2K5ANT3_9ARCH</name>
<reference evidence="4" key="1">
    <citation type="submission" date="2018-01" db="EMBL/GenBank/DDBJ databases">
        <authorList>
            <person name="Kerou L M."/>
        </authorList>
    </citation>
    <scope>NUCLEOTIDE SEQUENCE [LARGE SCALE GENOMIC DNA]</scope>
    <source>
        <strain evidence="4">SCU2</strain>
    </source>
</reference>
<dbReference type="SUPFAM" id="SSF52016">
    <property type="entry name" value="LeuD/IlvD-like"/>
    <property type="match status" value="1"/>
</dbReference>
<keyword evidence="1" id="KW-0456">Lyase</keyword>
<protein>
    <submittedName>
        <fullName evidence="3">Swiveling domain associated with predicted aconitase X</fullName>
    </submittedName>
</protein>
<proteinExistence type="predicted"/>